<feature type="compositionally biased region" description="Basic residues" evidence="1">
    <location>
        <begin position="1"/>
        <end position="10"/>
    </location>
</feature>
<dbReference type="Proteomes" id="UP000624244">
    <property type="component" value="Unassembled WGS sequence"/>
</dbReference>
<name>A0A8H5ZJK1_COCSA</name>
<accession>A0A8H5ZJK1</accession>
<sequence>MVLPKVKRPSNRTTLTQDVSLQETAKPMKDFNEPSDTEILKFNHNNKEAELKASQSTSDDALEQLMVNMVADQRKYLAARKQDITEDYIEQRAVVLDDIHMAFGDYEKEACVSATSHRFTTTPTNANHRSAAHQAQLRGLQDLLAQKANIEAAMTKQLASLQKTYDAHSRDLETVITRQLQDMK</sequence>
<proteinExistence type="predicted"/>
<reference evidence="2" key="1">
    <citation type="submission" date="2019-11" db="EMBL/GenBank/DDBJ databases">
        <title>Bipolaris sorokiniana Genome sequencing.</title>
        <authorList>
            <person name="Wang H."/>
        </authorList>
    </citation>
    <scope>NUCLEOTIDE SEQUENCE</scope>
</reference>
<evidence type="ECO:0000313" key="3">
    <source>
        <dbReference type="Proteomes" id="UP000624244"/>
    </source>
</evidence>
<protein>
    <submittedName>
        <fullName evidence="2">Uncharacterized protein</fullName>
    </submittedName>
</protein>
<dbReference type="AlphaFoldDB" id="A0A8H5ZJK1"/>
<feature type="compositionally biased region" description="Polar residues" evidence="1">
    <location>
        <begin position="11"/>
        <end position="23"/>
    </location>
</feature>
<evidence type="ECO:0000256" key="1">
    <source>
        <dbReference type="SAM" id="MobiDB-lite"/>
    </source>
</evidence>
<feature type="region of interest" description="Disordered" evidence="1">
    <location>
        <begin position="1"/>
        <end position="33"/>
    </location>
</feature>
<dbReference type="EMBL" id="WNKQ01000007">
    <property type="protein sequence ID" value="KAF5850386.1"/>
    <property type="molecule type" value="Genomic_DNA"/>
</dbReference>
<comment type="caution">
    <text evidence="2">The sequence shown here is derived from an EMBL/GenBank/DDBJ whole genome shotgun (WGS) entry which is preliminary data.</text>
</comment>
<evidence type="ECO:0000313" key="2">
    <source>
        <dbReference type="EMBL" id="KAF5850386.1"/>
    </source>
</evidence>
<organism evidence="2 3">
    <name type="scientific">Cochliobolus sativus</name>
    <name type="common">Common root rot and spot blotch fungus</name>
    <name type="synonym">Bipolaris sorokiniana</name>
    <dbReference type="NCBI Taxonomy" id="45130"/>
    <lineage>
        <taxon>Eukaryota</taxon>
        <taxon>Fungi</taxon>
        <taxon>Dikarya</taxon>
        <taxon>Ascomycota</taxon>
        <taxon>Pezizomycotina</taxon>
        <taxon>Dothideomycetes</taxon>
        <taxon>Pleosporomycetidae</taxon>
        <taxon>Pleosporales</taxon>
        <taxon>Pleosporineae</taxon>
        <taxon>Pleosporaceae</taxon>
        <taxon>Bipolaris</taxon>
    </lineage>
</organism>
<gene>
    <name evidence="2" type="ORF">GGP41_002622</name>
</gene>